<dbReference type="Proteomes" id="UP001153678">
    <property type="component" value="Unassembled WGS sequence"/>
</dbReference>
<evidence type="ECO:0000313" key="2">
    <source>
        <dbReference type="Proteomes" id="UP001153678"/>
    </source>
</evidence>
<proteinExistence type="predicted"/>
<dbReference type="EMBL" id="CAMKVN010003592">
    <property type="protein sequence ID" value="CAI2185127.1"/>
    <property type="molecule type" value="Genomic_DNA"/>
</dbReference>
<dbReference type="AlphaFoldDB" id="A0A9W4SYC0"/>
<gene>
    <name evidence="1" type="ORF">FWILDA_LOCUS11921</name>
</gene>
<protein>
    <submittedName>
        <fullName evidence="1">8879_t:CDS:1</fullName>
    </submittedName>
</protein>
<organism evidence="1 2">
    <name type="scientific">Funneliformis geosporum</name>
    <dbReference type="NCBI Taxonomy" id="1117311"/>
    <lineage>
        <taxon>Eukaryota</taxon>
        <taxon>Fungi</taxon>
        <taxon>Fungi incertae sedis</taxon>
        <taxon>Mucoromycota</taxon>
        <taxon>Glomeromycotina</taxon>
        <taxon>Glomeromycetes</taxon>
        <taxon>Glomerales</taxon>
        <taxon>Glomeraceae</taxon>
        <taxon>Funneliformis</taxon>
    </lineage>
</organism>
<accession>A0A9W4SYC0</accession>
<keyword evidence="2" id="KW-1185">Reference proteome</keyword>
<name>A0A9W4SYC0_9GLOM</name>
<comment type="caution">
    <text evidence="1">The sequence shown here is derived from an EMBL/GenBank/DDBJ whole genome shotgun (WGS) entry which is preliminary data.</text>
</comment>
<reference evidence="1" key="1">
    <citation type="submission" date="2022-08" db="EMBL/GenBank/DDBJ databases">
        <authorList>
            <person name="Kallberg Y."/>
            <person name="Tangrot J."/>
            <person name="Rosling A."/>
        </authorList>
    </citation>
    <scope>NUCLEOTIDE SEQUENCE</scope>
    <source>
        <strain evidence="1">Wild A</strain>
    </source>
</reference>
<sequence>MEKDNYVVKAGIDTSESIVISHKIDIDNLKEENTYLKFDIMQQLMIGAEQLHESHRITISVLNKPKDFTDISNDRIDHVYCSTELAIQSISQFSIATDLSDYHVLVTFLEYLQLYNNTLTSPIKKTSFNIDLITQEKWNNFTSRSDQLLETSPIKDFDINCLQSKSNINFCWNIFQSIIITAAKKTISNK</sequence>
<evidence type="ECO:0000313" key="1">
    <source>
        <dbReference type="EMBL" id="CAI2185127.1"/>
    </source>
</evidence>